<dbReference type="EMBL" id="DWWM01000005">
    <property type="protein sequence ID" value="HJC35664.1"/>
    <property type="molecule type" value="Genomic_DNA"/>
</dbReference>
<feature type="domain" description="Glycosyltransferase 2-like" evidence="5">
    <location>
        <begin position="6"/>
        <end position="120"/>
    </location>
</feature>
<evidence type="ECO:0000313" key="6">
    <source>
        <dbReference type="EMBL" id="HJC35664.1"/>
    </source>
</evidence>
<evidence type="ECO:0000256" key="1">
    <source>
        <dbReference type="ARBA" id="ARBA00006739"/>
    </source>
</evidence>
<evidence type="ECO:0000259" key="5">
    <source>
        <dbReference type="Pfam" id="PF00535"/>
    </source>
</evidence>
<dbReference type="InterPro" id="IPR001173">
    <property type="entry name" value="Glyco_trans_2-like"/>
</dbReference>
<dbReference type="PANTHER" id="PTHR43685">
    <property type="entry name" value="GLYCOSYLTRANSFERASE"/>
    <property type="match status" value="1"/>
</dbReference>
<keyword evidence="4" id="KW-1133">Transmembrane helix</keyword>
<dbReference type="SUPFAM" id="SSF53448">
    <property type="entry name" value="Nucleotide-diphospho-sugar transferases"/>
    <property type="match status" value="1"/>
</dbReference>
<keyword evidence="3 6" id="KW-0808">Transferase</keyword>
<accession>A0A9D2NRH9</accession>
<dbReference type="InterPro" id="IPR029044">
    <property type="entry name" value="Nucleotide-diphossugar_trans"/>
</dbReference>
<proteinExistence type="inferred from homology"/>
<reference evidence="6" key="1">
    <citation type="journal article" date="2021" name="PeerJ">
        <title>Extensive microbial diversity within the chicken gut microbiome revealed by metagenomics and culture.</title>
        <authorList>
            <person name="Gilroy R."/>
            <person name="Ravi A."/>
            <person name="Getino M."/>
            <person name="Pursley I."/>
            <person name="Horton D.L."/>
            <person name="Alikhan N.F."/>
            <person name="Baker D."/>
            <person name="Gharbi K."/>
            <person name="Hall N."/>
            <person name="Watson M."/>
            <person name="Adriaenssens E.M."/>
            <person name="Foster-Nyarko E."/>
            <person name="Jarju S."/>
            <person name="Secka A."/>
            <person name="Antonio M."/>
            <person name="Oren A."/>
            <person name="Chaudhuri R.R."/>
            <person name="La Ragione R."/>
            <person name="Hildebrand F."/>
            <person name="Pallen M.J."/>
        </authorList>
    </citation>
    <scope>NUCLEOTIDE SEQUENCE</scope>
    <source>
        <strain evidence="6">CHK187-11901</strain>
    </source>
</reference>
<organism evidence="6 7">
    <name type="scientific">Candidatus Merdibacter merdavium</name>
    <dbReference type="NCBI Taxonomy" id="2838692"/>
    <lineage>
        <taxon>Bacteria</taxon>
        <taxon>Bacillati</taxon>
        <taxon>Bacillota</taxon>
        <taxon>Erysipelotrichia</taxon>
        <taxon>Erysipelotrichales</taxon>
        <taxon>Erysipelotrichaceae</taxon>
        <taxon>Merdibacter</taxon>
    </lineage>
</organism>
<name>A0A9D2NRH9_9FIRM</name>
<keyword evidence="2 6" id="KW-0328">Glycosyltransferase</keyword>
<evidence type="ECO:0000256" key="2">
    <source>
        <dbReference type="ARBA" id="ARBA00022676"/>
    </source>
</evidence>
<protein>
    <submittedName>
        <fullName evidence="6">Glycosyltransferase</fullName>
        <ecNumber evidence="6">2.4.-.-</ecNumber>
    </submittedName>
</protein>
<evidence type="ECO:0000256" key="4">
    <source>
        <dbReference type="SAM" id="Phobius"/>
    </source>
</evidence>
<comment type="caution">
    <text evidence="6">The sequence shown here is derived from an EMBL/GenBank/DDBJ whole genome shotgun (WGS) entry which is preliminary data.</text>
</comment>
<sequence>MEVKISVIMGIYQPVSRQVLFQAVLSIVSQTFQEWELIMVDDGTSGKGRRWIEQAALLDPRIRLIRLSVHQGLPAALNAAIAHSRGAYLARMDADDDCDPRRLQCQHDFLQHHPGYAWVGCCCKLIDASGAWGHVRVPFAPCAHDFLAHSPYIHPSVMFRAAVLEEGYRDKREVGRSEDYELFMRLHAQGLQGANLQEYLYGYREDQNSYQRRAFPFACQEARVRHQGFRALGFSGPGALPYVLKPLVVALTPAALHWRIKRRRYEDDVMRYRRICAAVPQLDLRSDKQDRLTQYTYAVFAPVLCGFVLWVMQEARRRGIRTLYFLSRDGWMMHAAAQHLAPAGVKCRYLYCSRLTLYHALAHIDMETALRLLCRPSLRMSARTLLARLLRSETAQHACLKQLALPFAADALMTADMAAQMPALLQACPFFMTQMRQTAVAAYAALQGYLRQEGLGRFAYAIVDSGWIGSTQLALDKLCQAMGLYPPQGFYFGLSRLSPGADPTAYHAYFFAPATQLRRRSWFVPALFETICSAPHGMCVGYRKEAGRWVPQCQKQDVRAVSWARALSTGVSAYAKQLASRDLRQLSAARCVKLTQRLLYALMARPTQMEARWLGRLRFGDDLLDQDGELAPADVPSAWEMMKRRLRDQPLTRSPWPTGSAVRQGQSPYAHRLWQWLREVRR</sequence>
<keyword evidence="4" id="KW-0812">Transmembrane</keyword>
<dbReference type="Gene3D" id="3.90.550.10">
    <property type="entry name" value="Spore Coat Polysaccharide Biosynthesis Protein SpsA, Chain A"/>
    <property type="match status" value="1"/>
</dbReference>
<dbReference type="AlphaFoldDB" id="A0A9D2NRH9"/>
<reference evidence="6" key="2">
    <citation type="submission" date="2021-04" db="EMBL/GenBank/DDBJ databases">
        <authorList>
            <person name="Gilroy R."/>
        </authorList>
    </citation>
    <scope>NUCLEOTIDE SEQUENCE</scope>
    <source>
        <strain evidence="6">CHK187-11901</strain>
    </source>
</reference>
<feature type="transmembrane region" description="Helical" evidence="4">
    <location>
        <begin position="295"/>
        <end position="312"/>
    </location>
</feature>
<dbReference type="GO" id="GO:0016757">
    <property type="term" value="F:glycosyltransferase activity"/>
    <property type="evidence" value="ECO:0007669"/>
    <property type="project" value="UniProtKB-KW"/>
</dbReference>
<dbReference type="EC" id="2.4.-.-" evidence="6"/>
<evidence type="ECO:0000256" key="3">
    <source>
        <dbReference type="ARBA" id="ARBA00022679"/>
    </source>
</evidence>
<gene>
    <name evidence="6" type="ORF">H9702_00840</name>
</gene>
<comment type="similarity">
    <text evidence="1">Belongs to the glycosyltransferase 2 family.</text>
</comment>
<dbReference type="PANTHER" id="PTHR43685:SF5">
    <property type="entry name" value="GLYCOSYLTRANSFERASE EPSE-RELATED"/>
    <property type="match status" value="1"/>
</dbReference>
<dbReference type="InterPro" id="IPR050834">
    <property type="entry name" value="Glycosyltransf_2"/>
</dbReference>
<keyword evidence="4" id="KW-0472">Membrane</keyword>
<dbReference type="Proteomes" id="UP000823896">
    <property type="component" value="Unassembled WGS sequence"/>
</dbReference>
<evidence type="ECO:0000313" key="7">
    <source>
        <dbReference type="Proteomes" id="UP000823896"/>
    </source>
</evidence>
<dbReference type="Pfam" id="PF00535">
    <property type="entry name" value="Glycos_transf_2"/>
    <property type="match status" value="1"/>
</dbReference>